<feature type="non-terminal residue" evidence="1">
    <location>
        <position position="112"/>
    </location>
</feature>
<reference evidence="1 2" key="1">
    <citation type="submission" date="2015-03" db="EMBL/GenBank/DDBJ databases">
        <title>Draft genome sequence of Elstera litoralis.</title>
        <authorList>
            <person name="Rahalkar M.C."/>
            <person name="Dhakephalkar P.K."/>
            <person name="Pore S.D."/>
            <person name="Arora P."/>
            <person name="Kapse N.G."/>
            <person name="Pandit P.S."/>
        </authorList>
    </citation>
    <scope>NUCLEOTIDE SEQUENCE [LARGE SCALE GENOMIC DNA]</scope>
    <source>
        <strain evidence="1 2">Dia-1</strain>
    </source>
</reference>
<comment type="caution">
    <text evidence="1">The sequence shown here is derived from an EMBL/GenBank/DDBJ whole genome shotgun (WGS) entry which is preliminary data.</text>
</comment>
<evidence type="ECO:0000313" key="2">
    <source>
        <dbReference type="Proteomes" id="UP000033774"/>
    </source>
</evidence>
<evidence type="ECO:0008006" key="3">
    <source>
        <dbReference type="Google" id="ProtNLM"/>
    </source>
</evidence>
<proteinExistence type="predicted"/>
<name>A0A0F3IL10_9PROT</name>
<dbReference type="SUPFAM" id="SSF55781">
    <property type="entry name" value="GAF domain-like"/>
    <property type="match status" value="1"/>
</dbReference>
<accession>A0A0F3IL10</accession>
<organism evidence="1 2">
    <name type="scientific">Elstera litoralis</name>
    <dbReference type="NCBI Taxonomy" id="552518"/>
    <lineage>
        <taxon>Bacteria</taxon>
        <taxon>Pseudomonadati</taxon>
        <taxon>Pseudomonadota</taxon>
        <taxon>Alphaproteobacteria</taxon>
        <taxon>Rhodospirillales</taxon>
        <taxon>Rhodospirillaceae</taxon>
        <taxon>Elstera</taxon>
    </lineage>
</organism>
<dbReference type="AlphaFoldDB" id="A0A0F3IL10"/>
<evidence type="ECO:0000313" key="1">
    <source>
        <dbReference type="EMBL" id="KJV06244.1"/>
    </source>
</evidence>
<dbReference type="RefSeq" id="WP_045777573.1">
    <property type="nucleotide sequence ID" value="NZ_LAJY01000941.1"/>
</dbReference>
<sequence length="112" mass="12302">MTVLADIGARPVRSQPDLDSCLNDVLLTASEMLQISRCSLWQFVPDGSGIECKAYVDDPGVPNIVGTTLNAADFPEYFNEVRTHRLFISDNTLTDARLGSLLPYLEKAWIGA</sequence>
<protein>
    <recommendedName>
        <fullName evidence="3">GAF domain-containing protein</fullName>
    </recommendedName>
</protein>
<dbReference type="Gene3D" id="3.30.450.40">
    <property type="match status" value="1"/>
</dbReference>
<dbReference type="EMBL" id="LAJY01000941">
    <property type="protein sequence ID" value="KJV06244.1"/>
    <property type="molecule type" value="Genomic_DNA"/>
</dbReference>
<gene>
    <name evidence="1" type="ORF">VZ95_20820</name>
</gene>
<keyword evidence="2" id="KW-1185">Reference proteome</keyword>
<dbReference type="Proteomes" id="UP000033774">
    <property type="component" value="Unassembled WGS sequence"/>
</dbReference>
<dbReference type="InterPro" id="IPR029016">
    <property type="entry name" value="GAF-like_dom_sf"/>
</dbReference>